<feature type="domain" description="Histidine kinase" evidence="20">
    <location>
        <begin position="371"/>
        <end position="461"/>
    </location>
</feature>
<comment type="catalytic activity">
    <reaction evidence="1">
        <text>ATP + protein L-histidine = ADP + protein N-phospho-L-histidine.</text>
        <dbReference type="EC" id="2.7.13.3"/>
    </reaction>
</comment>
<comment type="function">
    <text evidence="17">Member of the two-component regulatory system NreB/NreC involved in the control of dissimilatory nitrate/nitrite reduction in response to oxygen. NreB functions as a direct oxygen sensor histidine kinase which is autophosphorylated, in the absence of oxygen, probably at the conserved histidine residue, and transfers its phosphate group probably to a conserved aspartate residue of NreC. NreB/NreC activates the expression of the nitrate (narGHJI) and nitrite (nir) reductase operons, as well as the putative nitrate transporter gene narT.</text>
</comment>
<keyword evidence="16" id="KW-0411">Iron-sulfur</keyword>
<dbReference type="SMART" id="SM00387">
    <property type="entry name" value="HATPase_c"/>
    <property type="match status" value="1"/>
</dbReference>
<dbReference type="SUPFAM" id="SSF55874">
    <property type="entry name" value="ATPase domain of HSP90 chaperone/DNA topoisomerase II/histidine kinase"/>
    <property type="match status" value="1"/>
</dbReference>
<dbReference type="GO" id="GO:0051539">
    <property type="term" value="F:4 iron, 4 sulfur cluster binding"/>
    <property type="evidence" value="ECO:0007669"/>
    <property type="project" value="UniProtKB-KW"/>
</dbReference>
<evidence type="ECO:0000256" key="2">
    <source>
        <dbReference type="ARBA" id="ARBA00001966"/>
    </source>
</evidence>
<dbReference type="STRING" id="933059.SAMN04488103_107112"/>
<evidence type="ECO:0000256" key="12">
    <source>
        <dbReference type="ARBA" id="ARBA00022777"/>
    </source>
</evidence>
<dbReference type="PRINTS" id="PR00344">
    <property type="entry name" value="BCTRLSENSOR"/>
</dbReference>
<dbReference type="GO" id="GO:0046872">
    <property type="term" value="F:metal ion binding"/>
    <property type="evidence" value="ECO:0007669"/>
    <property type="project" value="UniProtKB-KW"/>
</dbReference>
<evidence type="ECO:0000256" key="11">
    <source>
        <dbReference type="ARBA" id="ARBA00022741"/>
    </source>
</evidence>
<evidence type="ECO:0000256" key="13">
    <source>
        <dbReference type="ARBA" id="ARBA00022840"/>
    </source>
</evidence>
<protein>
    <recommendedName>
        <fullName evidence="5">Oxygen sensor histidine kinase NreB</fullName>
        <ecNumber evidence="4">2.7.13.3</ecNumber>
    </recommendedName>
    <alternativeName>
        <fullName evidence="18">Nitrogen regulation protein B</fullName>
    </alternativeName>
</protein>
<keyword evidence="14" id="KW-0408">Iron</keyword>
<dbReference type="InterPro" id="IPR036890">
    <property type="entry name" value="HATPase_C_sf"/>
</dbReference>
<dbReference type="Gene3D" id="3.30.565.10">
    <property type="entry name" value="Histidine kinase-like ATPase, C-terminal domain"/>
    <property type="match status" value="1"/>
</dbReference>
<keyword evidence="11" id="KW-0547">Nucleotide-binding</keyword>
<evidence type="ECO:0000256" key="16">
    <source>
        <dbReference type="ARBA" id="ARBA00023014"/>
    </source>
</evidence>
<evidence type="ECO:0000256" key="18">
    <source>
        <dbReference type="ARBA" id="ARBA00030800"/>
    </source>
</evidence>
<dbReference type="Pfam" id="PF07730">
    <property type="entry name" value="HisKA_3"/>
    <property type="match status" value="1"/>
</dbReference>
<dbReference type="InterPro" id="IPR004358">
    <property type="entry name" value="Sig_transdc_His_kin-like_C"/>
</dbReference>
<keyword evidence="19" id="KW-1133">Transmembrane helix</keyword>
<reference evidence="21 22" key="1">
    <citation type="submission" date="2016-10" db="EMBL/GenBank/DDBJ databases">
        <authorList>
            <person name="de Groot N.N."/>
        </authorList>
    </citation>
    <scope>NUCLEOTIDE SEQUENCE [LARGE SCALE GENOMIC DNA]</scope>
    <source>
        <strain evidence="21 22">DSM 3857</strain>
    </source>
</reference>
<evidence type="ECO:0000256" key="17">
    <source>
        <dbReference type="ARBA" id="ARBA00024827"/>
    </source>
</evidence>
<dbReference type="GO" id="GO:0046983">
    <property type="term" value="F:protein dimerization activity"/>
    <property type="evidence" value="ECO:0007669"/>
    <property type="project" value="InterPro"/>
</dbReference>
<sequence length="462" mass="48957">MMHRFWNRWSNWSLATQFAVAGGVVMLAAMLIVGQWVAARIEEAVVRNWANATALYMESFISPLSQDLAATDELSPLAHRALDEVFASTALGARVVSYKIWKSGGLVVDASDESVLGQRFPVGVDLKRAWAGEVSADFVQPGAAENAREAAMGLPLLEIYSPIREVWSGRVIAVVEFYENATTLSADLTAAKRRSWLAVALVMAAIGAALWGIVARGSATIGAQRAAMARQLTALAEMSEHNRALRLRVQGAAARTAALNDQVLRQLGADLHDGPAQLLGYAALRLDGLRDGLDAARQGVLTEVEGALRDAMREIRSISRGVSLPDIAARDPCEIVQGLAEAHRARSGCAVEVDCAPEGLPALDAAQKTCLYRFVQEGLSNGWRHGEGRGQAVRLAVEDGALVLRVQDAGPGFGAAALPDEDGGLGLAGLRDRVEALGGTFETGDRPGGGAELRMILPVGQG</sequence>
<dbReference type="PANTHER" id="PTHR24421:SF10">
    <property type="entry name" value="NITRATE_NITRITE SENSOR PROTEIN NARQ"/>
    <property type="match status" value="1"/>
</dbReference>
<dbReference type="OrthoDB" id="9778496at2"/>
<dbReference type="GO" id="GO:0005737">
    <property type="term" value="C:cytoplasm"/>
    <property type="evidence" value="ECO:0007669"/>
    <property type="project" value="UniProtKB-SubCell"/>
</dbReference>
<keyword evidence="7" id="KW-0963">Cytoplasm</keyword>
<evidence type="ECO:0000256" key="4">
    <source>
        <dbReference type="ARBA" id="ARBA00012438"/>
    </source>
</evidence>
<keyword evidence="10" id="KW-0479">Metal-binding</keyword>
<keyword evidence="6" id="KW-0004">4Fe-4S</keyword>
<proteinExistence type="predicted"/>
<comment type="cofactor">
    <cofactor evidence="2">
        <name>[4Fe-4S] cluster</name>
        <dbReference type="ChEBI" id="CHEBI:49883"/>
    </cofactor>
</comment>
<evidence type="ECO:0000256" key="7">
    <source>
        <dbReference type="ARBA" id="ARBA00022490"/>
    </source>
</evidence>
<keyword evidence="19" id="KW-0472">Membrane</keyword>
<dbReference type="RefSeq" id="WP_091302069.1">
    <property type="nucleotide sequence ID" value="NZ_FOCE01000007.1"/>
</dbReference>
<keyword evidence="22" id="KW-1185">Reference proteome</keyword>
<dbReference type="Pfam" id="PF02518">
    <property type="entry name" value="HATPase_c"/>
    <property type="match status" value="1"/>
</dbReference>
<dbReference type="EC" id="2.7.13.3" evidence="4"/>
<gene>
    <name evidence="21" type="ORF">SAMN04488103_107112</name>
</gene>
<dbReference type="GO" id="GO:0005524">
    <property type="term" value="F:ATP binding"/>
    <property type="evidence" value="ECO:0007669"/>
    <property type="project" value="UniProtKB-KW"/>
</dbReference>
<evidence type="ECO:0000256" key="6">
    <source>
        <dbReference type="ARBA" id="ARBA00022485"/>
    </source>
</evidence>
<evidence type="ECO:0000256" key="9">
    <source>
        <dbReference type="ARBA" id="ARBA00022679"/>
    </source>
</evidence>
<name>A0A1H8J2N3_9RHOB</name>
<dbReference type="InterPro" id="IPR050482">
    <property type="entry name" value="Sensor_HK_TwoCompSys"/>
</dbReference>
<dbReference type="CDD" id="cd16917">
    <property type="entry name" value="HATPase_UhpB-NarQ-NarX-like"/>
    <property type="match status" value="1"/>
</dbReference>
<feature type="transmembrane region" description="Helical" evidence="19">
    <location>
        <begin position="196"/>
        <end position="214"/>
    </location>
</feature>
<keyword evidence="9" id="KW-0808">Transferase</keyword>
<evidence type="ECO:0000256" key="19">
    <source>
        <dbReference type="SAM" id="Phobius"/>
    </source>
</evidence>
<keyword evidence="13" id="KW-0067">ATP-binding</keyword>
<dbReference type="Proteomes" id="UP000198761">
    <property type="component" value="Unassembled WGS sequence"/>
</dbReference>
<dbReference type="AlphaFoldDB" id="A0A1H8J2N3"/>
<evidence type="ECO:0000256" key="10">
    <source>
        <dbReference type="ARBA" id="ARBA00022723"/>
    </source>
</evidence>
<dbReference type="InterPro" id="IPR011712">
    <property type="entry name" value="Sig_transdc_His_kin_sub3_dim/P"/>
</dbReference>
<evidence type="ECO:0000256" key="8">
    <source>
        <dbReference type="ARBA" id="ARBA00022553"/>
    </source>
</evidence>
<dbReference type="EMBL" id="FOCE01000007">
    <property type="protein sequence ID" value="SEN74556.1"/>
    <property type="molecule type" value="Genomic_DNA"/>
</dbReference>
<organism evidence="21 22">
    <name type="scientific">Gemmobacter aquatilis</name>
    <dbReference type="NCBI Taxonomy" id="933059"/>
    <lineage>
        <taxon>Bacteria</taxon>
        <taxon>Pseudomonadati</taxon>
        <taxon>Pseudomonadota</taxon>
        <taxon>Alphaproteobacteria</taxon>
        <taxon>Rhodobacterales</taxon>
        <taxon>Paracoccaceae</taxon>
        <taxon>Gemmobacter</taxon>
    </lineage>
</organism>
<dbReference type="PROSITE" id="PS50109">
    <property type="entry name" value="HIS_KIN"/>
    <property type="match status" value="1"/>
</dbReference>
<accession>A0A1H8J2N3</accession>
<feature type="transmembrane region" description="Helical" evidence="19">
    <location>
        <begin position="12"/>
        <end position="33"/>
    </location>
</feature>
<dbReference type="PANTHER" id="PTHR24421">
    <property type="entry name" value="NITRATE/NITRITE SENSOR PROTEIN NARX-RELATED"/>
    <property type="match status" value="1"/>
</dbReference>
<comment type="subcellular location">
    <subcellularLocation>
        <location evidence="3">Cytoplasm</location>
    </subcellularLocation>
</comment>
<evidence type="ECO:0000256" key="15">
    <source>
        <dbReference type="ARBA" id="ARBA00023012"/>
    </source>
</evidence>
<evidence type="ECO:0000256" key="1">
    <source>
        <dbReference type="ARBA" id="ARBA00000085"/>
    </source>
</evidence>
<evidence type="ECO:0000313" key="22">
    <source>
        <dbReference type="Proteomes" id="UP000198761"/>
    </source>
</evidence>
<keyword evidence="19" id="KW-0812">Transmembrane</keyword>
<evidence type="ECO:0000256" key="5">
    <source>
        <dbReference type="ARBA" id="ARBA00017322"/>
    </source>
</evidence>
<keyword evidence="8" id="KW-0597">Phosphoprotein</keyword>
<keyword evidence="15" id="KW-0902">Two-component regulatory system</keyword>
<dbReference type="GO" id="GO:0016020">
    <property type="term" value="C:membrane"/>
    <property type="evidence" value="ECO:0007669"/>
    <property type="project" value="InterPro"/>
</dbReference>
<evidence type="ECO:0000259" key="20">
    <source>
        <dbReference type="PROSITE" id="PS50109"/>
    </source>
</evidence>
<evidence type="ECO:0000256" key="3">
    <source>
        <dbReference type="ARBA" id="ARBA00004496"/>
    </source>
</evidence>
<dbReference type="GO" id="GO:0000155">
    <property type="term" value="F:phosphorelay sensor kinase activity"/>
    <property type="evidence" value="ECO:0007669"/>
    <property type="project" value="InterPro"/>
</dbReference>
<dbReference type="InterPro" id="IPR005467">
    <property type="entry name" value="His_kinase_dom"/>
</dbReference>
<dbReference type="InterPro" id="IPR003594">
    <property type="entry name" value="HATPase_dom"/>
</dbReference>
<keyword evidence="12 21" id="KW-0418">Kinase</keyword>
<evidence type="ECO:0000256" key="14">
    <source>
        <dbReference type="ARBA" id="ARBA00023004"/>
    </source>
</evidence>
<evidence type="ECO:0000313" key="21">
    <source>
        <dbReference type="EMBL" id="SEN74556.1"/>
    </source>
</evidence>